<feature type="transmembrane region" description="Helical" evidence="12">
    <location>
        <begin position="391"/>
        <end position="412"/>
    </location>
</feature>
<dbReference type="EC" id="2.4.1.-" evidence="12"/>
<evidence type="ECO:0000256" key="3">
    <source>
        <dbReference type="ARBA" id="ARBA00008919"/>
    </source>
</evidence>
<evidence type="ECO:0000256" key="10">
    <source>
        <dbReference type="ARBA" id="ARBA00023136"/>
    </source>
</evidence>
<evidence type="ECO:0000256" key="6">
    <source>
        <dbReference type="ARBA" id="ARBA00022692"/>
    </source>
</evidence>
<comment type="similarity">
    <text evidence="3 12">Belongs to the glycosyltransferase 10 family.</text>
</comment>
<comment type="subcellular location">
    <subcellularLocation>
        <location evidence="1">Golgi apparatus membrane</location>
        <topology evidence="1">Single-pass type II membrane protein</topology>
    </subcellularLocation>
    <subcellularLocation>
        <location evidence="12">Golgi apparatus</location>
        <location evidence="12">Golgi stack membrane</location>
        <topology evidence="12">Single-pass type II membrane protein</topology>
    </subcellularLocation>
</comment>
<dbReference type="Pfam" id="PF00852">
    <property type="entry name" value="Glyco_transf_10"/>
    <property type="match status" value="1"/>
</dbReference>
<dbReference type="SUPFAM" id="SSF53756">
    <property type="entry name" value="UDP-Glycosyltransferase/glycogen phosphorylase"/>
    <property type="match status" value="1"/>
</dbReference>
<protein>
    <recommendedName>
        <fullName evidence="12">Fucosyltransferase</fullName>
        <ecNumber evidence="12">2.4.1.-</ecNumber>
    </recommendedName>
</protein>
<proteinExistence type="inferred from homology"/>
<keyword evidence="16" id="KW-1185">Reference proteome</keyword>
<evidence type="ECO:0000256" key="8">
    <source>
        <dbReference type="ARBA" id="ARBA00022989"/>
    </source>
</evidence>
<gene>
    <name evidence="15" type="ORF">PEVE_00003456</name>
</gene>
<keyword evidence="10 12" id="KW-0472">Membrane</keyword>
<name>A0ABN8QE16_9CNID</name>
<feature type="domain" description="Fucosyltransferase C-terminal" evidence="13">
    <location>
        <begin position="192"/>
        <end position="354"/>
    </location>
</feature>
<evidence type="ECO:0000256" key="11">
    <source>
        <dbReference type="ARBA" id="ARBA00023180"/>
    </source>
</evidence>
<comment type="caution">
    <text evidence="15">The sequence shown here is derived from an EMBL/GenBank/DDBJ whole genome shotgun (WGS) entry which is preliminary data.</text>
</comment>
<comment type="caution">
    <text evidence="12">Lacks conserved residue(s) required for the propagation of feature annotation.</text>
</comment>
<evidence type="ECO:0000256" key="7">
    <source>
        <dbReference type="ARBA" id="ARBA00022968"/>
    </source>
</evidence>
<evidence type="ECO:0000313" key="16">
    <source>
        <dbReference type="Proteomes" id="UP001159427"/>
    </source>
</evidence>
<dbReference type="InterPro" id="IPR038577">
    <property type="entry name" value="GT10-like_C_sf"/>
</dbReference>
<comment type="pathway">
    <text evidence="2">Protein modification; protein glycosylation.</text>
</comment>
<evidence type="ECO:0000256" key="2">
    <source>
        <dbReference type="ARBA" id="ARBA00004922"/>
    </source>
</evidence>
<dbReference type="InterPro" id="IPR055270">
    <property type="entry name" value="Glyco_tran_10_C"/>
</dbReference>
<keyword evidence="5 12" id="KW-0808">Transferase</keyword>
<keyword evidence="4 12" id="KW-0328">Glycosyltransferase</keyword>
<dbReference type="PANTHER" id="PTHR48438">
    <property type="entry name" value="ALPHA-(1,3)-FUCOSYLTRANSFERASE C-RELATED"/>
    <property type="match status" value="1"/>
</dbReference>
<keyword evidence="8 12" id="KW-1133">Transmembrane helix</keyword>
<keyword evidence="9 12" id="KW-0333">Golgi apparatus</keyword>
<evidence type="ECO:0000313" key="15">
    <source>
        <dbReference type="EMBL" id="CAH3159967.1"/>
    </source>
</evidence>
<dbReference type="Gene3D" id="3.40.50.11660">
    <property type="entry name" value="Glycosyl transferase family 10, C-terminal domain"/>
    <property type="match status" value="1"/>
</dbReference>
<dbReference type="EMBL" id="CALNXI010001204">
    <property type="protein sequence ID" value="CAH3159967.1"/>
    <property type="molecule type" value="Genomic_DNA"/>
</dbReference>
<evidence type="ECO:0000259" key="13">
    <source>
        <dbReference type="Pfam" id="PF00852"/>
    </source>
</evidence>
<reference evidence="15 16" key="1">
    <citation type="submission" date="2022-05" db="EMBL/GenBank/DDBJ databases">
        <authorList>
            <consortium name="Genoscope - CEA"/>
            <person name="William W."/>
        </authorList>
    </citation>
    <scope>NUCLEOTIDE SEQUENCE [LARGE SCALE GENOMIC DNA]</scope>
</reference>
<evidence type="ECO:0000256" key="12">
    <source>
        <dbReference type="RuleBase" id="RU003832"/>
    </source>
</evidence>
<dbReference type="Pfam" id="PF17039">
    <property type="entry name" value="Glyco_tran_10_N"/>
    <property type="match status" value="1"/>
</dbReference>
<dbReference type="InterPro" id="IPR031481">
    <property type="entry name" value="Glyco_tran_10_N"/>
</dbReference>
<sequence length="418" mass="49265">MVAGKAKLLLLVFPIAMLVLYILCQFRQAEKPSTTKVLQKYRNVTSLMLTKTRQRTLLLLVYNEFFGNKKWINVDDDCSVPRTRKTPCRKDKFEVTYDKGRFYDSDFVLIHAASNLPSMEHLNEIWKQKPFGQLWIYFLMESPITSPDTSRFNGMFDLTFSYRTDSEFWFPYGTYEEIPFMNLSQHDFSIGKDKLVIWPVSNCRPPIRKLLVHELQKYITVDVYGRCSEQFGEARDCPRHTESCRIVTRHYKFLLAFENALCEDYITEKYWGHLGDEDVVPVVMGGANYTKLAIPGSYINVLDFKTVKDLADYLHYLDRNSTAYNEYFKWRQKYRKITLQTFCSFCEVLSSESDLRGHTELTDFWVTQGNCDLKDRLVLNMRTHSSKFSEYFLFLMSLILIIAIVMTLMIYLTRVYLL</sequence>
<evidence type="ECO:0000256" key="1">
    <source>
        <dbReference type="ARBA" id="ARBA00004323"/>
    </source>
</evidence>
<keyword evidence="6 12" id="KW-0812">Transmembrane</keyword>
<keyword evidence="7" id="KW-0735">Signal-anchor</keyword>
<feature type="domain" description="Fucosyltransferase N-terminal" evidence="14">
    <location>
        <begin position="56"/>
        <end position="173"/>
    </location>
</feature>
<evidence type="ECO:0000259" key="14">
    <source>
        <dbReference type="Pfam" id="PF17039"/>
    </source>
</evidence>
<organism evidence="15 16">
    <name type="scientific">Porites evermanni</name>
    <dbReference type="NCBI Taxonomy" id="104178"/>
    <lineage>
        <taxon>Eukaryota</taxon>
        <taxon>Metazoa</taxon>
        <taxon>Cnidaria</taxon>
        <taxon>Anthozoa</taxon>
        <taxon>Hexacorallia</taxon>
        <taxon>Scleractinia</taxon>
        <taxon>Fungiina</taxon>
        <taxon>Poritidae</taxon>
        <taxon>Porites</taxon>
    </lineage>
</organism>
<dbReference type="PANTHER" id="PTHR48438:SF1">
    <property type="entry name" value="ALPHA-(1,3)-FUCOSYLTRANSFERASE C-RELATED"/>
    <property type="match status" value="1"/>
</dbReference>
<dbReference type="InterPro" id="IPR001503">
    <property type="entry name" value="Glyco_trans_10"/>
</dbReference>
<evidence type="ECO:0000256" key="5">
    <source>
        <dbReference type="ARBA" id="ARBA00022679"/>
    </source>
</evidence>
<keyword evidence="11" id="KW-0325">Glycoprotein</keyword>
<feature type="transmembrane region" description="Helical" evidence="12">
    <location>
        <begin position="6"/>
        <end position="24"/>
    </location>
</feature>
<evidence type="ECO:0000256" key="4">
    <source>
        <dbReference type="ARBA" id="ARBA00022676"/>
    </source>
</evidence>
<evidence type="ECO:0000256" key="9">
    <source>
        <dbReference type="ARBA" id="ARBA00023034"/>
    </source>
</evidence>
<accession>A0ABN8QE16</accession>
<dbReference type="Proteomes" id="UP001159427">
    <property type="component" value="Unassembled WGS sequence"/>
</dbReference>